<dbReference type="InterPro" id="IPR015168">
    <property type="entry name" value="SsuA/THI5"/>
</dbReference>
<evidence type="ECO:0000313" key="2">
    <source>
        <dbReference type="EMBL" id="OIQ91597.1"/>
    </source>
</evidence>
<feature type="domain" description="SsuA/THI5-like" evidence="1">
    <location>
        <begin position="62"/>
        <end position="257"/>
    </location>
</feature>
<dbReference type="Gene3D" id="3.40.190.10">
    <property type="entry name" value="Periplasmic binding protein-like II"/>
    <property type="match status" value="2"/>
</dbReference>
<organism evidence="2">
    <name type="scientific">mine drainage metagenome</name>
    <dbReference type="NCBI Taxonomy" id="410659"/>
    <lineage>
        <taxon>unclassified sequences</taxon>
        <taxon>metagenomes</taxon>
        <taxon>ecological metagenomes</taxon>
    </lineage>
</organism>
<dbReference type="PANTHER" id="PTHR30024">
    <property type="entry name" value="ALIPHATIC SULFONATES-BINDING PROTEIN-RELATED"/>
    <property type="match status" value="1"/>
</dbReference>
<gene>
    <name evidence="2" type="primary">ssuA_9</name>
    <name evidence="2" type="ORF">GALL_264580</name>
</gene>
<proteinExistence type="predicted"/>
<reference evidence="2" key="1">
    <citation type="submission" date="2016-10" db="EMBL/GenBank/DDBJ databases">
        <title>Sequence of Gallionella enrichment culture.</title>
        <authorList>
            <person name="Poehlein A."/>
            <person name="Muehling M."/>
            <person name="Daniel R."/>
        </authorList>
    </citation>
    <scope>NUCLEOTIDE SEQUENCE</scope>
</reference>
<dbReference type="AlphaFoldDB" id="A0A1J5RU79"/>
<evidence type="ECO:0000259" key="1">
    <source>
        <dbReference type="Pfam" id="PF09084"/>
    </source>
</evidence>
<sequence length="334" mass="36546">MKKHLIGATLLAAVLLATSTAASAEVNEISVAREFGISYLPLIVMQEQNLIQKQAAARGIKDLKVKWVQFAGGNVMNTALLSDSLQFASGGVAPMVIAWARTRDNYRIKGVAALNSMPLYLNTSDPNVKSIKDFTSKDKIGLPAVKVSIQAVTLQMAAEQIFGPGQEHKLDALTVSMSHPAAMAALASGAITAHFGAPPFQYQELTMPGVHTILNSYTVLGGPASFNLVWTTSKFYKENPKIYAAFYAALEQAISEINHDKKWAAEQYLKSTHDTKDKVGFILNMLQNPQMDYTTTPQHVMKYVRFMHKVGTIKAVPQSWKDLFFPNVDNLPGS</sequence>
<name>A0A1J5RU79_9ZZZZ</name>
<dbReference type="SUPFAM" id="SSF53850">
    <property type="entry name" value="Periplasmic binding protein-like II"/>
    <property type="match status" value="1"/>
</dbReference>
<dbReference type="Pfam" id="PF09084">
    <property type="entry name" value="NMT1"/>
    <property type="match status" value="1"/>
</dbReference>
<protein>
    <submittedName>
        <fullName evidence="2">Putative aliphatic sulfonates-binding protein</fullName>
    </submittedName>
</protein>
<dbReference type="PANTHER" id="PTHR30024:SF2">
    <property type="entry name" value="ABC TRANSPORTER SUBSTRATE-BINDING PROTEIN"/>
    <property type="match status" value="1"/>
</dbReference>
<comment type="caution">
    <text evidence="2">The sequence shown here is derived from an EMBL/GenBank/DDBJ whole genome shotgun (WGS) entry which is preliminary data.</text>
</comment>
<accession>A0A1J5RU79</accession>
<dbReference type="EMBL" id="MLJW01000254">
    <property type="protein sequence ID" value="OIQ91597.1"/>
    <property type="molecule type" value="Genomic_DNA"/>
</dbReference>